<dbReference type="EMBL" id="JBAHYK010005570">
    <property type="protein sequence ID" value="KAL0562479.1"/>
    <property type="molecule type" value="Genomic_DNA"/>
</dbReference>
<accession>A0ABR3EHX8</accession>
<proteinExistence type="predicted"/>
<name>A0ABR3EHX8_9AGAR</name>
<sequence>LIGRRYNKLGADRFWENFSDSHGQHMLLTPITRVLEQEHKAKRKRRDELKKKGLWGNRRDLIARGEWHYDESDTEMDDY</sequence>
<dbReference type="Proteomes" id="UP001465976">
    <property type="component" value="Unassembled WGS sequence"/>
</dbReference>
<keyword evidence="2" id="KW-1185">Reference proteome</keyword>
<comment type="caution">
    <text evidence="1">The sequence shown here is derived from an EMBL/GenBank/DDBJ whole genome shotgun (WGS) entry which is preliminary data.</text>
</comment>
<evidence type="ECO:0000313" key="2">
    <source>
        <dbReference type="Proteomes" id="UP001465976"/>
    </source>
</evidence>
<organism evidence="1 2">
    <name type="scientific">Marasmius crinis-equi</name>
    <dbReference type="NCBI Taxonomy" id="585013"/>
    <lineage>
        <taxon>Eukaryota</taxon>
        <taxon>Fungi</taxon>
        <taxon>Dikarya</taxon>
        <taxon>Basidiomycota</taxon>
        <taxon>Agaricomycotina</taxon>
        <taxon>Agaricomycetes</taxon>
        <taxon>Agaricomycetidae</taxon>
        <taxon>Agaricales</taxon>
        <taxon>Marasmiineae</taxon>
        <taxon>Marasmiaceae</taxon>
        <taxon>Marasmius</taxon>
    </lineage>
</organism>
<evidence type="ECO:0000313" key="1">
    <source>
        <dbReference type="EMBL" id="KAL0562479.1"/>
    </source>
</evidence>
<protein>
    <submittedName>
        <fullName evidence="1">Uncharacterized protein</fullName>
    </submittedName>
</protein>
<reference evidence="1 2" key="1">
    <citation type="submission" date="2024-02" db="EMBL/GenBank/DDBJ databases">
        <title>A draft genome for the cacao thread blight pathogen Marasmius crinis-equi.</title>
        <authorList>
            <person name="Cohen S.P."/>
            <person name="Baruah I.K."/>
            <person name="Amoako-Attah I."/>
            <person name="Bukari Y."/>
            <person name="Meinhardt L.W."/>
            <person name="Bailey B.A."/>
        </authorList>
    </citation>
    <scope>NUCLEOTIDE SEQUENCE [LARGE SCALE GENOMIC DNA]</scope>
    <source>
        <strain evidence="1 2">GH-76</strain>
    </source>
</reference>
<gene>
    <name evidence="1" type="ORF">V5O48_019608</name>
</gene>
<feature type="non-terminal residue" evidence="1">
    <location>
        <position position="1"/>
    </location>
</feature>